<feature type="domain" description="KOW" evidence="6">
    <location>
        <begin position="389"/>
        <end position="416"/>
    </location>
</feature>
<feature type="compositionally biased region" description="Polar residues" evidence="5">
    <location>
        <begin position="858"/>
        <end position="867"/>
    </location>
</feature>
<dbReference type="SMART" id="SM00739">
    <property type="entry name" value="KOW"/>
    <property type="match status" value="4"/>
</dbReference>
<keyword evidence="2" id="KW-0805">Transcription regulation</keyword>
<evidence type="ECO:0000256" key="5">
    <source>
        <dbReference type="SAM" id="MobiDB-lite"/>
    </source>
</evidence>
<dbReference type="InterPro" id="IPR006576">
    <property type="entry name" value="BRK_domain"/>
</dbReference>
<keyword evidence="8" id="KW-1185">Reference proteome</keyword>
<evidence type="ECO:0000256" key="2">
    <source>
        <dbReference type="ARBA" id="ARBA00023015"/>
    </source>
</evidence>
<feature type="region of interest" description="Disordered" evidence="5">
    <location>
        <begin position="126"/>
        <end position="162"/>
    </location>
</feature>
<feature type="domain" description="KOW" evidence="6">
    <location>
        <begin position="165"/>
        <end position="192"/>
    </location>
</feature>
<name>A0ABD3QWM8_9STRA</name>
<keyword evidence="4" id="KW-0539">Nucleus</keyword>
<keyword evidence="3" id="KW-0804">Transcription</keyword>
<feature type="domain" description="KOW" evidence="6">
    <location>
        <begin position="697"/>
        <end position="724"/>
    </location>
</feature>
<feature type="region of interest" description="Disordered" evidence="5">
    <location>
        <begin position="828"/>
        <end position="867"/>
    </location>
</feature>
<feature type="region of interest" description="Disordered" evidence="5">
    <location>
        <begin position="495"/>
        <end position="521"/>
    </location>
</feature>
<dbReference type="Gene3D" id="3.40.5.120">
    <property type="match status" value="1"/>
</dbReference>
<accession>A0ABD3QWM8</accession>
<organism evidence="7 8">
    <name type="scientific">Cyclotella cryptica</name>
    <dbReference type="NCBI Taxonomy" id="29204"/>
    <lineage>
        <taxon>Eukaryota</taxon>
        <taxon>Sar</taxon>
        <taxon>Stramenopiles</taxon>
        <taxon>Ochrophyta</taxon>
        <taxon>Bacillariophyta</taxon>
        <taxon>Coscinodiscophyceae</taxon>
        <taxon>Thalassiosirophycidae</taxon>
        <taxon>Stephanodiscales</taxon>
        <taxon>Stephanodiscaceae</taxon>
        <taxon>Cyclotella</taxon>
    </lineage>
</organism>
<dbReference type="AlphaFoldDB" id="A0ABD3QWM8"/>
<feature type="compositionally biased region" description="Low complexity" evidence="5">
    <location>
        <begin position="38"/>
        <end position="48"/>
    </location>
</feature>
<protein>
    <recommendedName>
        <fullName evidence="6">KOW domain-containing protein</fullName>
    </recommendedName>
</protein>
<evidence type="ECO:0000256" key="4">
    <source>
        <dbReference type="ARBA" id="ARBA00023242"/>
    </source>
</evidence>
<feature type="compositionally biased region" description="Basic and acidic residues" evidence="5">
    <location>
        <begin position="828"/>
        <end position="851"/>
    </location>
</feature>
<dbReference type="GO" id="GO:0005634">
    <property type="term" value="C:nucleus"/>
    <property type="evidence" value="ECO:0007669"/>
    <property type="project" value="UniProtKB-SubCell"/>
</dbReference>
<feature type="region of interest" description="Disordered" evidence="5">
    <location>
        <begin position="1"/>
        <end position="72"/>
    </location>
</feature>
<comment type="caution">
    <text evidence="7">The sequence shown here is derived from an EMBL/GenBank/DDBJ whole genome shotgun (WGS) entry which is preliminary data.</text>
</comment>
<dbReference type="InterPro" id="IPR005824">
    <property type="entry name" value="KOW"/>
</dbReference>
<evidence type="ECO:0000256" key="1">
    <source>
        <dbReference type="ARBA" id="ARBA00004123"/>
    </source>
</evidence>
<reference evidence="7 8" key="1">
    <citation type="journal article" date="2020" name="G3 (Bethesda)">
        <title>Improved Reference Genome for Cyclotella cryptica CCMP332, a Model for Cell Wall Morphogenesis, Salinity Adaptation, and Lipid Production in Diatoms (Bacillariophyta).</title>
        <authorList>
            <person name="Roberts W.R."/>
            <person name="Downey K.M."/>
            <person name="Ruck E.C."/>
            <person name="Traller J.C."/>
            <person name="Alverson A.J."/>
        </authorList>
    </citation>
    <scope>NUCLEOTIDE SEQUENCE [LARGE SCALE GENOMIC DNA]</scope>
    <source>
        <strain evidence="7 8">CCMP332</strain>
    </source>
</reference>
<feature type="compositionally biased region" description="Basic and acidic residues" evidence="5">
    <location>
        <begin position="144"/>
        <end position="160"/>
    </location>
</feature>
<dbReference type="InterPro" id="IPR037259">
    <property type="entry name" value="BRK_sf"/>
</dbReference>
<dbReference type="EMBL" id="JABMIG020000005">
    <property type="protein sequence ID" value="KAL3804858.1"/>
    <property type="molecule type" value="Genomic_DNA"/>
</dbReference>
<proteinExistence type="predicted"/>
<dbReference type="Proteomes" id="UP001516023">
    <property type="component" value="Unassembled WGS sequence"/>
</dbReference>
<gene>
    <name evidence="7" type="ORF">HJC23_006630</name>
</gene>
<evidence type="ECO:0000256" key="3">
    <source>
        <dbReference type="ARBA" id="ARBA00023163"/>
    </source>
</evidence>
<evidence type="ECO:0000313" key="8">
    <source>
        <dbReference type="Proteomes" id="UP001516023"/>
    </source>
</evidence>
<feature type="domain" description="KOW" evidence="6">
    <location>
        <begin position="73"/>
        <end position="100"/>
    </location>
</feature>
<evidence type="ECO:0000313" key="7">
    <source>
        <dbReference type="EMBL" id="KAL3804858.1"/>
    </source>
</evidence>
<evidence type="ECO:0000259" key="6">
    <source>
        <dbReference type="SMART" id="SM00739"/>
    </source>
</evidence>
<comment type="subcellular location">
    <subcellularLocation>
        <location evidence="1">Nucleus</location>
    </subcellularLocation>
</comment>
<sequence length="867" mass="96419">MSNNIKSPRRSSSNISSLQSLMESTAYNPSQKPIFDTSSSSNDNSSSSESEDMTTTHPPSTHPPKQSSSSNRDEFLRALVRITSGRFLGQTGRIERIIPTGWIYIYGNPQIDRPVRWGDVEVLHDGPPDTAVEEERDVSASYVDDDKHDPDDETWTEKPSARTMPDLMGARIRVVDEPHAGLEGTIVEKLNGGIYFQLDVLPRKIVRLEEVAIVSLPLSSAQSQSLQQHVDPITKYTGATVRVHQDGVQGKVEKVIVGELYITDNSEIQNVYQRNQFVVLKYADGTVPNKEENLVHCEEGGRKTGHAFVMQDSFLSRKRARISKEKDGDNQSSLSANAMNYPDVDGYSTDEIEDDNREHTLPIMNDEEDSHSTSANNNRATLPQYKKKNPLLGLTVRVIDGKGVGHIGRITKVCSRGWWELEGLDVKVKSNIVHFLDDGTFDYEAIRQYYSKNQRGTRMPAVVKVDDVRKEKKGGIGRHGEDGIRRVDKHREVVPQTHDGVSESDDESLVTKKRHTRTPKENGANLTVSRLSSGDLKMAKGKRMSERDSIMQWGRKSATSLAMSTIPDLEDDPAPTHRLKNRGSSVPVLDPILINTTGGHLGRHGTKNHSVPLLPEGLRHLPLDAKIEIFNRRTGRIMRGEDAVSLKDLPAALMEHAEYEPIVPPPPNTDILHRIGRSGRNIRISKSVVPQCRVRASAVEGKHVLVIGGEYRGLSGIVDSTLPGGWYVISNLFKHDHLSLDVIVSSNNLELMPDKISWSQSRLPGDDTIKTRSVRLQASKLRLDALNEEKEKVLRSAATSNKAAADTNLMRLQSEISKVEAAIDRHQKDLLEQSEPSRLKDSGLEEAREPHTIPIAANSPTRLDTGH</sequence>
<dbReference type="Pfam" id="PF07533">
    <property type="entry name" value="BRK"/>
    <property type="match status" value="1"/>
</dbReference>
<feature type="compositionally biased region" description="Low complexity" evidence="5">
    <location>
        <begin position="55"/>
        <end position="70"/>
    </location>
</feature>
<feature type="compositionally biased region" description="Low complexity" evidence="5">
    <location>
        <begin position="1"/>
        <end position="24"/>
    </location>
</feature>
<dbReference type="SUPFAM" id="SSF160481">
    <property type="entry name" value="BRK domain-like"/>
    <property type="match status" value="1"/>
</dbReference>